<dbReference type="GO" id="GO:0008233">
    <property type="term" value="F:peptidase activity"/>
    <property type="evidence" value="ECO:0007669"/>
    <property type="project" value="UniProtKB-KW"/>
</dbReference>
<comment type="function">
    <text evidence="6">HflC and HflK could encode or regulate a protease.</text>
</comment>
<feature type="compositionally biased region" description="Low complexity" evidence="7">
    <location>
        <begin position="378"/>
        <end position="389"/>
    </location>
</feature>
<name>A0ABV7T119_9GAMM</name>
<dbReference type="EMBL" id="JBHRXZ010000006">
    <property type="protein sequence ID" value="MFC3606854.1"/>
    <property type="molecule type" value="Genomic_DNA"/>
</dbReference>
<keyword evidence="4 6" id="KW-1133">Transmembrane helix</keyword>
<feature type="domain" description="Band 7" evidence="8">
    <location>
        <begin position="96"/>
        <end position="256"/>
    </location>
</feature>
<evidence type="ECO:0000256" key="6">
    <source>
        <dbReference type="RuleBase" id="RU364113"/>
    </source>
</evidence>
<comment type="similarity">
    <text evidence="2 6">Belongs to the band 7/mec-2 family. HflK subfamily.</text>
</comment>
<keyword evidence="9" id="KW-0378">Hydrolase</keyword>
<evidence type="ECO:0000313" key="9">
    <source>
        <dbReference type="EMBL" id="MFC3606854.1"/>
    </source>
</evidence>
<comment type="caution">
    <text evidence="9">The sequence shown here is derived from an EMBL/GenBank/DDBJ whole genome shotgun (WGS) entry which is preliminary data.</text>
</comment>
<evidence type="ECO:0000259" key="8">
    <source>
        <dbReference type="SMART" id="SM00244"/>
    </source>
</evidence>
<feature type="region of interest" description="Disordered" evidence="7">
    <location>
        <begin position="369"/>
        <end position="413"/>
    </location>
</feature>
<keyword evidence="9" id="KW-0645">Protease</keyword>
<feature type="compositionally biased region" description="Gly residues" evidence="7">
    <location>
        <begin position="16"/>
        <end position="35"/>
    </location>
</feature>
<dbReference type="PRINTS" id="PR00721">
    <property type="entry name" value="STOMATIN"/>
</dbReference>
<dbReference type="PANTHER" id="PTHR43327:SF2">
    <property type="entry name" value="MODULATOR OF FTSH PROTEASE HFLK"/>
    <property type="match status" value="1"/>
</dbReference>
<keyword evidence="10" id="KW-1185">Reference proteome</keyword>
<dbReference type="InterPro" id="IPR010201">
    <property type="entry name" value="HflK"/>
</dbReference>
<dbReference type="SUPFAM" id="SSF117892">
    <property type="entry name" value="Band 7/SPFH domain"/>
    <property type="match status" value="1"/>
</dbReference>
<dbReference type="Pfam" id="PF12221">
    <property type="entry name" value="HflK_N"/>
    <property type="match status" value="1"/>
</dbReference>
<evidence type="ECO:0000256" key="3">
    <source>
        <dbReference type="ARBA" id="ARBA00022692"/>
    </source>
</evidence>
<evidence type="ECO:0000256" key="7">
    <source>
        <dbReference type="SAM" id="MobiDB-lite"/>
    </source>
</evidence>
<evidence type="ECO:0000256" key="1">
    <source>
        <dbReference type="ARBA" id="ARBA00004167"/>
    </source>
</evidence>
<dbReference type="SMART" id="SM00244">
    <property type="entry name" value="PHB"/>
    <property type="match status" value="1"/>
</dbReference>
<accession>A0ABV7T119</accession>
<dbReference type="NCBIfam" id="TIGR01933">
    <property type="entry name" value="hflK"/>
    <property type="match status" value="1"/>
</dbReference>
<dbReference type="InterPro" id="IPR001972">
    <property type="entry name" value="Stomatin_HflK_fam"/>
</dbReference>
<evidence type="ECO:0000256" key="4">
    <source>
        <dbReference type="ARBA" id="ARBA00022989"/>
    </source>
</evidence>
<proteinExistence type="inferred from homology"/>
<organism evidence="9 10">
    <name type="scientific">Stutzerimonas tarimensis</name>
    <dbReference type="NCBI Taxonomy" id="1507735"/>
    <lineage>
        <taxon>Bacteria</taxon>
        <taxon>Pseudomonadati</taxon>
        <taxon>Pseudomonadota</taxon>
        <taxon>Gammaproteobacteria</taxon>
        <taxon>Pseudomonadales</taxon>
        <taxon>Pseudomonadaceae</taxon>
        <taxon>Stutzerimonas</taxon>
    </lineage>
</organism>
<keyword evidence="5 6" id="KW-0472">Membrane</keyword>
<sequence length="413" mass="44213">MAWNEPGGNSNNQDPWGGGGRRGGSGGGGNGGGDNNQGPPDLDEAFRKLQDRLNGMFGSNNKRSGGSFGGGGAGRKGGFGLLGIALVVALAVWLFNAVYIVDEQEQAVVLRFGKYHETVGPGLNIYFPPIDRKFQENVTRERSYSKAGQMLTEDENIIEVPLTVQYRISNLQNFVLAVDQPEVSLQHATDSAIRHVVGSTVMDQALTEGREVMAAEVRERLQGFLDSYSTGIVVSQVNLQSAAAPREVQEAFDDVIRAREDEVRLRNQAESYANGVVPEARGAAQRLLEEASGYRDSVIARAQGEAERFTRLLVEYSQAPEVTRERLYIDTIQEVMSNTSKVLITGESGQNNLLYLPLDRMIGGGAGAGAAGAGGSATGPAQQGGAASTLRSGEAARLPGDLDIRDARTREVR</sequence>
<dbReference type="Pfam" id="PF01145">
    <property type="entry name" value="Band_7"/>
    <property type="match status" value="1"/>
</dbReference>
<evidence type="ECO:0000256" key="5">
    <source>
        <dbReference type="ARBA" id="ARBA00023136"/>
    </source>
</evidence>
<comment type="subcellular location">
    <subcellularLocation>
        <location evidence="1">Membrane</location>
        <topology evidence="1">Single-pass membrane protein</topology>
    </subcellularLocation>
</comment>
<feature type="region of interest" description="Disordered" evidence="7">
    <location>
        <begin position="1"/>
        <end position="43"/>
    </location>
</feature>
<dbReference type="PANTHER" id="PTHR43327">
    <property type="entry name" value="STOMATIN-LIKE PROTEIN 2, MITOCHONDRIAL"/>
    <property type="match status" value="1"/>
</dbReference>
<dbReference type="InterPro" id="IPR036013">
    <property type="entry name" value="Band_7/SPFH_dom_sf"/>
</dbReference>
<dbReference type="GO" id="GO:0006508">
    <property type="term" value="P:proteolysis"/>
    <property type="evidence" value="ECO:0007669"/>
    <property type="project" value="UniProtKB-KW"/>
</dbReference>
<dbReference type="Gene3D" id="3.30.479.30">
    <property type="entry name" value="Band 7 domain"/>
    <property type="match status" value="1"/>
</dbReference>
<evidence type="ECO:0000313" key="10">
    <source>
        <dbReference type="Proteomes" id="UP001595630"/>
    </source>
</evidence>
<dbReference type="Proteomes" id="UP001595630">
    <property type="component" value="Unassembled WGS sequence"/>
</dbReference>
<keyword evidence="3 6" id="KW-0812">Transmembrane</keyword>
<feature type="transmembrane region" description="Helical" evidence="6">
    <location>
        <begin position="79"/>
        <end position="101"/>
    </location>
</feature>
<dbReference type="RefSeq" id="WP_386361310.1">
    <property type="nucleotide sequence ID" value="NZ_JBHRXZ010000006.1"/>
</dbReference>
<dbReference type="CDD" id="cd03404">
    <property type="entry name" value="SPFH_HflK"/>
    <property type="match status" value="1"/>
</dbReference>
<feature type="compositionally biased region" description="Basic and acidic residues" evidence="7">
    <location>
        <begin position="400"/>
        <end position="413"/>
    </location>
</feature>
<reference evidence="10" key="1">
    <citation type="journal article" date="2019" name="Int. J. Syst. Evol. Microbiol.">
        <title>The Global Catalogue of Microorganisms (GCM) 10K type strain sequencing project: providing services to taxonomists for standard genome sequencing and annotation.</title>
        <authorList>
            <consortium name="The Broad Institute Genomics Platform"/>
            <consortium name="The Broad Institute Genome Sequencing Center for Infectious Disease"/>
            <person name="Wu L."/>
            <person name="Ma J."/>
        </authorList>
    </citation>
    <scope>NUCLEOTIDE SEQUENCE [LARGE SCALE GENOMIC DNA]</scope>
    <source>
        <strain evidence="10">KCTC 42447</strain>
    </source>
</reference>
<dbReference type="InterPro" id="IPR020980">
    <property type="entry name" value="Membrane_HflK_N"/>
</dbReference>
<dbReference type="InterPro" id="IPR001107">
    <property type="entry name" value="Band_7"/>
</dbReference>
<protein>
    <recommendedName>
        <fullName evidence="6">Protein HflK</fullName>
    </recommendedName>
</protein>
<dbReference type="InterPro" id="IPR050710">
    <property type="entry name" value="Band7/mec-2_domain"/>
</dbReference>
<evidence type="ECO:0000256" key="2">
    <source>
        <dbReference type="ARBA" id="ARBA00006971"/>
    </source>
</evidence>
<comment type="subunit">
    <text evidence="6">HflC and HflK may interact to form a multimeric complex.</text>
</comment>
<gene>
    <name evidence="9" type="primary">hflK</name>
    <name evidence="9" type="ORF">ACFOMF_03535</name>
</gene>